<gene>
    <name evidence="1" type="ORF">B6S09_17060</name>
    <name evidence="2" type="ORF">LY04_03369</name>
</gene>
<evidence type="ECO:0008006" key="5">
    <source>
        <dbReference type="Google" id="ProtNLM"/>
    </source>
</evidence>
<dbReference type="OrthoDB" id="5599602at2"/>
<dbReference type="Pfam" id="PF12974">
    <property type="entry name" value="Phosphonate-bd"/>
    <property type="match status" value="1"/>
</dbReference>
<dbReference type="PANTHER" id="PTHR35841:SF1">
    <property type="entry name" value="PHOSPHONATES-BINDING PERIPLASMIC PROTEIN"/>
    <property type="match status" value="1"/>
</dbReference>
<protein>
    <recommendedName>
        <fullName evidence="5">Phosphate ABC transporter substrate-binding protein</fullName>
    </recommendedName>
</protein>
<evidence type="ECO:0000313" key="1">
    <source>
        <dbReference type="EMBL" id="OYD21233.1"/>
    </source>
</evidence>
<reference evidence="2 4" key="2">
    <citation type="submission" date="2019-03" db="EMBL/GenBank/DDBJ databases">
        <title>Genomic Encyclopedia of Archaeal and Bacterial Type Strains, Phase II (KMG-II): from individual species to whole genera.</title>
        <authorList>
            <person name="Goeker M."/>
        </authorList>
    </citation>
    <scope>NUCLEOTIDE SEQUENCE [LARGE SCALE GENOMIC DNA]</scope>
    <source>
        <strain evidence="2 4">DSM 15594</strain>
    </source>
</reference>
<accession>A0A235C9H5</accession>
<evidence type="ECO:0000313" key="4">
    <source>
        <dbReference type="Proteomes" id="UP000295058"/>
    </source>
</evidence>
<dbReference type="Proteomes" id="UP000295058">
    <property type="component" value="Unassembled WGS sequence"/>
</dbReference>
<evidence type="ECO:0000313" key="3">
    <source>
        <dbReference type="Proteomes" id="UP000243640"/>
    </source>
</evidence>
<dbReference type="Proteomes" id="UP000243640">
    <property type="component" value="Unassembled WGS sequence"/>
</dbReference>
<dbReference type="EMBL" id="NQJF01000018">
    <property type="protein sequence ID" value="OYD21233.1"/>
    <property type="molecule type" value="Genomic_DNA"/>
</dbReference>
<keyword evidence="4" id="KW-1185">Reference proteome</keyword>
<organism evidence="1 3">
    <name type="scientific">Oceanimonas baumannii</name>
    <dbReference type="NCBI Taxonomy" id="129578"/>
    <lineage>
        <taxon>Bacteria</taxon>
        <taxon>Pseudomonadati</taxon>
        <taxon>Pseudomonadota</taxon>
        <taxon>Gammaproteobacteria</taxon>
        <taxon>Aeromonadales</taxon>
        <taxon>Aeromonadaceae</taxon>
        <taxon>Oceanimonas</taxon>
    </lineage>
</organism>
<reference evidence="1 3" key="1">
    <citation type="submission" date="2017-08" db="EMBL/GenBank/DDBJ databases">
        <title>Draft Genome Sequence of the Marine Bacterium Oceanimonas baumannii ATCC 700832.</title>
        <authorList>
            <person name="Mcclelland W.D."/>
            <person name="Brennan M.A."/>
            <person name="Trachtenberg A.M."/>
            <person name="Maclea K.S."/>
        </authorList>
    </citation>
    <scope>NUCLEOTIDE SEQUENCE [LARGE SCALE GENOMIC DNA]</scope>
    <source>
        <strain evidence="1 3">ATCC 700832</strain>
    </source>
</reference>
<proteinExistence type="predicted"/>
<sequence length="242" mass="26619">MRLIASLPWYDLPPARTGLDAFWQQLRSELAGHSDLEWPAKLERNMPLAELWACPGLVLSQCCGPDLFTPAARSLQPVARPVFAHLDCEPGHYYSHIVTVHARLPARPRLVVNSPSSRSGCVALYEWLRRHHIDPGSVVISGAHARSLEYLRTGQADLAAIDAHSWSLLNTHDIHIMDNSTQALAPPFVMHVSAPLTPDMLAEALMSAVKHKGLGIGISGLRAAQRQDYQRSGCNISTAEVY</sequence>
<dbReference type="PANTHER" id="PTHR35841">
    <property type="entry name" value="PHOSPHONATES-BINDING PERIPLASMIC PROTEIN"/>
    <property type="match status" value="1"/>
</dbReference>
<dbReference type="RefSeq" id="WP_094279695.1">
    <property type="nucleotide sequence ID" value="NZ_NQJF01000018.1"/>
</dbReference>
<dbReference type="Gene3D" id="3.40.190.10">
    <property type="entry name" value="Periplasmic binding protein-like II"/>
    <property type="match status" value="1"/>
</dbReference>
<comment type="caution">
    <text evidence="1">The sequence shown here is derived from an EMBL/GenBank/DDBJ whole genome shotgun (WGS) entry which is preliminary data.</text>
</comment>
<dbReference type="EMBL" id="SODO01000019">
    <property type="protein sequence ID" value="TDW55266.1"/>
    <property type="molecule type" value="Genomic_DNA"/>
</dbReference>
<evidence type="ECO:0000313" key="2">
    <source>
        <dbReference type="EMBL" id="TDW55266.1"/>
    </source>
</evidence>
<dbReference type="AlphaFoldDB" id="A0A235C9H5"/>
<name>A0A235C9H5_9GAMM</name>